<organism evidence="1 2">
    <name type="scientific">Methylorubrum populi</name>
    <dbReference type="NCBI Taxonomy" id="223967"/>
    <lineage>
        <taxon>Bacteria</taxon>
        <taxon>Pseudomonadati</taxon>
        <taxon>Pseudomonadota</taxon>
        <taxon>Alphaproteobacteria</taxon>
        <taxon>Hyphomicrobiales</taxon>
        <taxon>Methylobacteriaceae</taxon>
        <taxon>Methylorubrum</taxon>
    </lineage>
</organism>
<gene>
    <name evidence="1" type="ORF">K8W01_01170</name>
</gene>
<reference evidence="1" key="1">
    <citation type="journal article" date="2021" name="PeerJ">
        <title>Extensive microbial diversity within the chicken gut microbiome revealed by metagenomics and culture.</title>
        <authorList>
            <person name="Gilroy R."/>
            <person name="Ravi A."/>
            <person name="Getino M."/>
            <person name="Pursley I."/>
            <person name="Horton D.L."/>
            <person name="Alikhan N.F."/>
            <person name="Baker D."/>
            <person name="Gharbi K."/>
            <person name="Hall N."/>
            <person name="Watson M."/>
            <person name="Adriaenssens E.M."/>
            <person name="Foster-Nyarko E."/>
            <person name="Jarju S."/>
            <person name="Secka A."/>
            <person name="Antonio M."/>
            <person name="Oren A."/>
            <person name="Chaudhuri R.R."/>
            <person name="La Ragione R."/>
            <person name="Hildebrand F."/>
            <person name="Pallen M.J."/>
        </authorList>
    </citation>
    <scope>NUCLEOTIDE SEQUENCE</scope>
    <source>
        <strain evidence="1">316</strain>
    </source>
</reference>
<evidence type="ECO:0000313" key="2">
    <source>
        <dbReference type="Proteomes" id="UP000742631"/>
    </source>
</evidence>
<protein>
    <submittedName>
        <fullName evidence="1">Uncharacterized protein</fullName>
    </submittedName>
</protein>
<dbReference type="Proteomes" id="UP000742631">
    <property type="component" value="Unassembled WGS sequence"/>
</dbReference>
<comment type="caution">
    <text evidence="1">The sequence shown here is derived from an EMBL/GenBank/DDBJ whole genome shotgun (WGS) entry which is preliminary data.</text>
</comment>
<dbReference type="EMBL" id="DYYG01000005">
    <property type="protein sequence ID" value="HJE22258.1"/>
    <property type="molecule type" value="Genomic_DNA"/>
</dbReference>
<reference evidence="1" key="2">
    <citation type="submission" date="2021-09" db="EMBL/GenBank/DDBJ databases">
        <authorList>
            <person name="Gilroy R."/>
        </authorList>
    </citation>
    <scope>NUCLEOTIDE SEQUENCE</scope>
    <source>
        <strain evidence="1">316</strain>
    </source>
</reference>
<proteinExistence type="predicted"/>
<name>A0A921DZ30_9HYPH</name>
<sequence>MYTLREDLNGLRLTAPGSNDVWVMFDGRRHRVASPSVYQALFSNADDLILSEEIPTIVMGPELNDGTCLVRGIGSHAIFLLTGAPPTIRKYHVPTYEIFTDFGFNENAVLDAPPLLLEAVELTGELTSALDGTRRAPAAEAEG</sequence>
<dbReference type="AlphaFoldDB" id="A0A921DZ30"/>
<evidence type="ECO:0000313" key="1">
    <source>
        <dbReference type="EMBL" id="HJE22258.1"/>
    </source>
</evidence>
<accession>A0A921DZ30</accession>